<organism evidence="5 6">
    <name type="scientific">Tetrabaena socialis</name>
    <dbReference type="NCBI Taxonomy" id="47790"/>
    <lineage>
        <taxon>Eukaryota</taxon>
        <taxon>Viridiplantae</taxon>
        <taxon>Chlorophyta</taxon>
        <taxon>core chlorophytes</taxon>
        <taxon>Chlorophyceae</taxon>
        <taxon>CS clade</taxon>
        <taxon>Chlamydomonadales</taxon>
        <taxon>Tetrabaenaceae</taxon>
        <taxon>Tetrabaena</taxon>
    </lineage>
</organism>
<dbReference type="GO" id="GO:0005840">
    <property type="term" value="C:ribosome"/>
    <property type="evidence" value="ECO:0007669"/>
    <property type="project" value="UniProtKB-KW"/>
</dbReference>
<dbReference type="GO" id="GO:0003735">
    <property type="term" value="F:structural constituent of ribosome"/>
    <property type="evidence" value="ECO:0007669"/>
    <property type="project" value="InterPro"/>
</dbReference>
<protein>
    <recommendedName>
        <fullName evidence="4">50S ribosomal protein L31</fullName>
    </recommendedName>
</protein>
<proteinExistence type="inferred from homology"/>
<dbReference type="GO" id="GO:0006412">
    <property type="term" value="P:translation"/>
    <property type="evidence" value="ECO:0007669"/>
    <property type="project" value="InterPro"/>
</dbReference>
<dbReference type="Gene3D" id="4.10.830.30">
    <property type="entry name" value="Ribosomal protein L31"/>
    <property type="match status" value="1"/>
</dbReference>
<dbReference type="PANTHER" id="PTHR33280:SF1">
    <property type="entry name" value="LARGE RIBOSOMAL SUBUNIT PROTEIN BL31C"/>
    <property type="match status" value="1"/>
</dbReference>
<dbReference type="SUPFAM" id="SSF143800">
    <property type="entry name" value="L28p-like"/>
    <property type="match status" value="1"/>
</dbReference>
<evidence type="ECO:0000313" key="6">
    <source>
        <dbReference type="Proteomes" id="UP000236333"/>
    </source>
</evidence>
<dbReference type="PANTHER" id="PTHR33280">
    <property type="entry name" value="50S RIBOSOMAL PROTEIN L31, CHLOROPLASTIC"/>
    <property type="match status" value="1"/>
</dbReference>
<evidence type="ECO:0000313" key="5">
    <source>
        <dbReference type="EMBL" id="PNH07777.1"/>
    </source>
</evidence>
<name>A0A2J8A5K0_9CHLO</name>
<dbReference type="InterPro" id="IPR002150">
    <property type="entry name" value="Ribosomal_bL31"/>
</dbReference>
<dbReference type="Proteomes" id="UP000236333">
    <property type="component" value="Unassembled WGS sequence"/>
</dbReference>
<dbReference type="NCBIfam" id="TIGR00105">
    <property type="entry name" value="L31"/>
    <property type="match status" value="1"/>
</dbReference>
<keyword evidence="3 4" id="KW-0687">Ribonucleoprotein</keyword>
<evidence type="ECO:0000256" key="2">
    <source>
        <dbReference type="ARBA" id="ARBA00022980"/>
    </source>
</evidence>
<keyword evidence="2 4" id="KW-0689">Ribosomal protein</keyword>
<keyword evidence="6" id="KW-1185">Reference proteome</keyword>
<evidence type="ECO:0000256" key="3">
    <source>
        <dbReference type="ARBA" id="ARBA00023274"/>
    </source>
</evidence>
<dbReference type="AlphaFoldDB" id="A0A2J8A5K0"/>
<dbReference type="InterPro" id="IPR034704">
    <property type="entry name" value="Ribosomal_bL28/bL31-like_sf"/>
</dbReference>
<dbReference type="Pfam" id="PF01197">
    <property type="entry name" value="Ribosomal_L31"/>
    <property type="match status" value="1"/>
</dbReference>
<comment type="similarity">
    <text evidence="1">Belongs to the bacterial ribosomal protein bL31 family. Type A subfamily.</text>
</comment>
<dbReference type="InterPro" id="IPR042105">
    <property type="entry name" value="Ribosomal_bL31_sf"/>
</dbReference>
<evidence type="ECO:0000256" key="4">
    <source>
        <dbReference type="RuleBase" id="RU000564"/>
    </source>
</evidence>
<accession>A0A2J8A5K0</accession>
<comment type="caution">
    <text evidence="5">The sequence shown here is derived from an EMBL/GenBank/DDBJ whole genome shotgun (WGS) entry which is preliminary data.</text>
</comment>
<evidence type="ECO:0000256" key="1">
    <source>
        <dbReference type="ARBA" id="ARBA00009296"/>
    </source>
</evidence>
<dbReference type="PRINTS" id="PR01249">
    <property type="entry name" value="RIBOSOMALL31"/>
</dbReference>
<gene>
    <name evidence="5" type="ORF">TSOC_005718</name>
</gene>
<dbReference type="GO" id="GO:1990904">
    <property type="term" value="C:ribonucleoprotein complex"/>
    <property type="evidence" value="ECO:0007669"/>
    <property type="project" value="UniProtKB-KW"/>
</dbReference>
<sequence>MATLTASRVTAFSGTRMSSVRAGGSSSRARCNLAVYARKEGIHPTWFPEAKVTCNGVEVMTVGGTKPSYNVDIYSGNHPFYQGNKSTMILDDGQLNKFKKRFAELEEMNVIPVLQAGKAEDPYAKEKEARDAKKKGKKK</sequence>
<dbReference type="NCBIfam" id="NF001809">
    <property type="entry name" value="PRK00528.1"/>
    <property type="match status" value="1"/>
</dbReference>
<dbReference type="OrthoDB" id="793at2759"/>
<dbReference type="EMBL" id="PGGS01000161">
    <property type="protein sequence ID" value="PNH07777.1"/>
    <property type="molecule type" value="Genomic_DNA"/>
</dbReference>
<reference evidence="5 6" key="1">
    <citation type="journal article" date="2017" name="Mol. Biol. Evol.">
        <title>The 4-celled Tetrabaena socialis nuclear genome reveals the essential components for genetic control of cell number at the origin of multicellularity in the volvocine lineage.</title>
        <authorList>
            <person name="Featherston J."/>
            <person name="Arakaki Y."/>
            <person name="Hanschen E.R."/>
            <person name="Ferris P.J."/>
            <person name="Michod R.E."/>
            <person name="Olson B.J.S.C."/>
            <person name="Nozaki H."/>
            <person name="Durand P.M."/>
        </authorList>
    </citation>
    <scope>NUCLEOTIDE SEQUENCE [LARGE SCALE GENOMIC DNA]</scope>
    <source>
        <strain evidence="5 6">NIES-571</strain>
    </source>
</reference>